<keyword evidence="2" id="KW-0813">Transport</keyword>
<evidence type="ECO:0000256" key="2">
    <source>
        <dbReference type="ARBA" id="ARBA00022448"/>
    </source>
</evidence>
<evidence type="ECO:0000256" key="6">
    <source>
        <dbReference type="ARBA" id="ARBA00022840"/>
    </source>
</evidence>
<reference evidence="13 14" key="1">
    <citation type="submission" date="2016-07" db="EMBL/GenBank/DDBJ databases">
        <title>Pervasive Adenine N6-methylation of Active Genes in Fungi.</title>
        <authorList>
            <consortium name="DOE Joint Genome Institute"/>
            <person name="Mondo S.J."/>
            <person name="Dannebaum R.O."/>
            <person name="Kuo R.C."/>
            <person name="Labutti K."/>
            <person name="Haridas S."/>
            <person name="Kuo A."/>
            <person name="Salamov A."/>
            <person name="Ahrendt S.R."/>
            <person name="Lipzen A."/>
            <person name="Sullivan W."/>
            <person name="Andreopoulos W.B."/>
            <person name="Clum A."/>
            <person name="Lindquist E."/>
            <person name="Daum C."/>
            <person name="Ramamoorthy G.K."/>
            <person name="Gryganskyi A."/>
            <person name="Culley D."/>
            <person name="Magnuson J.K."/>
            <person name="James T.Y."/>
            <person name="O'Malley M.A."/>
            <person name="Stajich J.E."/>
            <person name="Spatafora J.W."/>
            <person name="Visel A."/>
            <person name="Grigoriev I.V."/>
        </authorList>
    </citation>
    <scope>NUCLEOTIDE SEQUENCE [LARGE SCALE GENOMIC DNA]</scope>
    <source>
        <strain evidence="13 14">ATCC 12442</strain>
    </source>
</reference>
<accession>A0A1Y1W386</accession>
<dbReference type="Pfam" id="PF00005">
    <property type="entry name" value="ABC_tran"/>
    <property type="match status" value="1"/>
</dbReference>
<dbReference type="GO" id="GO:0005524">
    <property type="term" value="F:ATP binding"/>
    <property type="evidence" value="ECO:0007669"/>
    <property type="project" value="UniProtKB-KW"/>
</dbReference>
<dbReference type="PANTHER" id="PTHR24223:SF415">
    <property type="entry name" value="FI20190P1"/>
    <property type="match status" value="1"/>
</dbReference>
<keyword evidence="6" id="KW-0067">ATP-binding</keyword>
<dbReference type="FunFam" id="1.20.1560.10:FF:000013">
    <property type="entry name" value="ABC transporter C family member 2"/>
    <property type="match status" value="1"/>
</dbReference>
<name>A0A1Y1W386_9FUNG</name>
<feature type="domain" description="ABC transmembrane type-1" evidence="12">
    <location>
        <begin position="1"/>
        <end position="260"/>
    </location>
</feature>
<dbReference type="SUPFAM" id="SSF52540">
    <property type="entry name" value="P-loop containing nucleoside triphosphate hydrolases"/>
    <property type="match status" value="1"/>
</dbReference>
<dbReference type="GO" id="GO:0016887">
    <property type="term" value="F:ATP hydrolysis activity"/>
    <property type="evidence" value="ECO:0007669"/>
    <property type="project" value="InterPro"/>
</dbReference>
<dbReference type="STRING" id="61395.A0A1Y1W386"/>
<dbReference type="RefSeq" id="XP_040741698.1">
    <property type="nucleotide sequence ID" value="XM_040888132.1"/>
</dbReference>
<evidence type="ECO:0000256" key="8">
    <source>
        <dbReference type="ARBA" id="ARBA00023136"/>
    </source>
</evidence>
<dbReference type="OrthoDB" id="6500128at2759"/>
<evidence type="ECO:0000256" key="5">
    <source>
        <dbReference type="ARBA" id="ARBA00022741"/>
    </source>
</evidence>
<dbReference type="GO" id="GO:0140359">
    <property type="term" value="F:ABC-type transporter activity"/>
    <property type="evidence" value="ECO:0007669"/>
    <property type="project" value="InterPro"/>
</dbReference>
<dbReference type="GO" id="GO:0016020">
    <property type="term" value="C:membrane"/>
    <property type="evidence" value="ECO:0007669"/>
    <property type="project" value="UniProtKB-SubCell"/>
</dbReference>
<dbReference type="InterPro" id="IPR003439">
    <property type="entry name" value="ABC_transporter-like_ATP-bd"/>
</dbReference>
<feature type="transmembrane region" description="Helical" evidence="10">
    <location>
        <begin position="29"/>
        <end position="50"/>
    </location>
</feature>
<dbReference type="Pfam" id="PF00664">
    <property type="entry name" value="ABC_membrane"/>
    <property type="match status" value="1"/>
</dbReference>
<dbReference type="PANTHER" id="PTHR24223">
    <property type="entry name" value="ATP-BINDING CASSETTE SUB-FAMILY C"/>
    <property type="match status" value="1"/>
</dbReference>
<comment type="subcellular location">
    <subcellularLocation>
        <location evidence="1">Membrane</location>
        <topology evidence="1">Multi-pass membrane protein</topology>
    </subcellularLocation>
</comment>
<keyword evidence="8 10" id="KW-0472">Membrane</keyword>
<dbReference type="GeneID" id="63804780"/>
<evidence type="ECO:0000259" key="12">
    <source>
        <dbReference type="PROSITE" id="PS50929"/>
    </source>
</evidence>
<dbReference type="InterPro" id="IPR036640">
    <property type="entry name" value="ABC1_TM_sf"/>
</dbReference>
<dbReference type="Gene3D" id="3.40.50.300">
    <property type="entry name" value="P-loop containing nucleotide triphosphate hydrolases"/>
    <property type="match status" value="2"/>
</dbReference>
<dbReference type="Proteomes" id="UP000193922">
    <property type="component" value="Unassembled WGS sequence"/>
</dbReference>
<dbReference type="InterPro" id="IPR011527">
    <property type="entry name" value="ABC1_TM_dom"/>
</dbReference>
<dbReference type="PROSITE" id="PS50929">
    <property type="entry name" value="ABC_TM1F"/>
    <property type="match status" value="1"/>
</dbReference>
<comment type="caution">
    <text evidence="13">The sequence shown here is derived from an EMBL/GenBank/DDBJ whole genome shotgun (WGS) entry which is preliminary data.</text>
</comment>
<keyword evidence="14" id="KW-1185">Reference proteome</keyword>
<dbReference type="InterPro" id="IPR050173">
    <property type="entry name" value="ABC_transporter_C-like"/>
</dbReference>
<gene>
    <name evidence="13" type="ORF">DL89DRAFT_269036</name>
</gene>
<feature type="region of interest" description="Disordered" evidence="9">
    <location>
        <begin position="473"/>
        <end position="498"/>
    </location>
</feature>
<feature type="domain" description="ABC transporter" evidence="11">
    <location>
        <begin position="288"/>
        <end position="505"/>
    </location>
</feature>
<evidence type="ECO:0000313" key="13">
    <source>
        <dbReference type="EMBL" id="ORX67852.1"/>
    </source>
</evidence>
<evidence type="ECO:0000256" key="1">
    <source>
        <dbReference type="ARBA" id="ARBA00004141"/>
    </source>
</evidence>
<feature type="transmembrane region" description="Helical" evidence="10">
    <location>
        <begin position="105"/>
        <end position="138"/>
    </location>
</feature>
<organism evidence="13 14">
    <name type="scientific">Linderina pennispora</name>
    <dbReference type="NCBI Taxonomy" id="61395"/>
    <lineage>
        <taxon>Eukaryota</taxon>
        <taxon>Fungi</taxon>
        <taxon>Fungi incertae sedis</taxon>
        <taxon>Zoopagomycota</taxon>
        <taxon>Kickxellomycotina</taxon>
        <taxon>Kickxellomycetes</taxon>
        <taxon>Kickxellales</taxon>
        <taxon>Kickxellaceae</taxon>
        <taxon>Linderina</taxon>
    </lineage>
</organism>
<evidence type="ECO:0000256" key="10">
    <source>
        <dbReference type="SAM" id="Phobius"/>
    </source>
</evidence>
<keyword evidence="7 10" id="KW-1133">Transmembrane helix</keyword>
<dbReference type="AlphaFoldDB" id="A0A1Y1W386"/>
<evidence type="ECO:0000313" key="14">
    <source>
        <dbReference type="Proteomes" id="UP000193922"/>
    </source>
</evidence>
<evidence type="ECO:0000259" key="11">
    <source>
        <dbReference type="PROSITE" id="PS50893"/>
    </source>
</evidence>
<keyword evidence="4" id="KW-0677">Repeat</keyword>
<keyword evidence="5" id="KW-0547">Nucleotide-binding</keyword>
<keyword evidence="3 10" id="KW-0812">Transmembrane</keyword>
<protein>
    <submittedName>
        <fullName evidence="13">p-loop containing nucleoside triphosphate hydrolase protein</fullName>
    </submittedName>
</protein>
<dbReference type="Gene3D" id="1.20.1560.10">
    <property type="entry name" value="ABC transporter type 1, transmembrane domain"/>
    <property type="match status" value="1"/>
</dbReference>
<dbReference type="SUPFAM" id="SSF90123">
    <property type="entry name" value="ABC transporter transmembrane region"/>
    <property type="match status" value="1"/>
</dbReference>
<feature type="compositionally biased region" description="Polar residues" evidence="9">
    <location>
        <begin position="475"/>
        <end position="498"/>
    </location>
</feature>
<dbReference type="PROSITE" id="PS50893">
    <property type="entry name" value="ABC_TRANSPORTER_2"/>
    <property type="match status" value="1"/>
</dbReference>
<evidence type="ECO:0000256" key="3">
    <source>
        <dbReference type="ARBA" id="ARBA00022692"/>
    </source>
</evidence>
<evidence type="ECO:0000256" key="7">
    <source>
        <dbReference type="ARBA" id="ARBA00022989"/>
    </source>
</evidence>
<evidence type="ECO:0000256" key="4">
    <source>
        <dbReference type="ARBA" id="ARBA00022737"/>
    </source>
</evidence>
<dbReference type="CDD" id="cd03244">
    <property type="entry name" value="ABCC_MRP_domain2"/>
    <property type="match status" value="1"/>
</dbReference>
<keyword evidence="13" id="KW-0378">Hydrolase</keyword>
<dbReference type="InterPro" id="IPR027417">
    <property type="entry name" value="P-loop_NTPase"/>
</dbReference>
<sequence>MQGCRVGSDFWMRAWVHSTKDTGSLPFTIGIYALLGLTQFVWFALFALFLKLHEGALKRVLRSPMSFFDTTPLGRILNRFTRDMDSLDLVLCEFFRQFYQNTSRLVGAFVTISILVPIFLAPLAPLVVVSWLLIFVYMRTSVEVQRVAAMSRSPMYAHYSETLQGAATIRAFRSQVRFVLKNDRVLDDANRPQWYSLVAQNWVWLRIDYISHILSLIVCIIIIVQPTHWDSAAIGLMLMQATQMSAYMTYAGRGWTELQNNMNSVERIGYYANSLDQEEQQGHGVVIIRNLSLRYRPGLPLALKDINLEVFEGERVGVVGRSGAGKSSLISALFRLVEPCGGKIYVDGVDIHCAEAICILPQDPVLFDGTLRSNLDPLGEYSDTDIWSALESSRLKELVSQLPGRLDSDIGEGGDNFSAGQRQLFCLAPNCAIQRIIHSLPTTVISIAHRLQTIITYDKVAVIDEGQVVEFGSPLPNQYSSDDGPSGESSQQQHTSAFYSMVRELGEATANRMYLQAQAAAQGRDKQ</sequence>
<proteinExistence type="predicted"/>
<evidence type="ECO:0000256" key="9">
    <source>
        <dbReference type="SAM" id="MobiDB-lite"/>
    </source>
</evidence>
<dbReference type="EMBL" id="MCFD01000011">
    <property type="protein sequence ID" value="ORX67852.1"/>
    <property type="molecule type" value="Genomic_DNA"/>
</dbReference>